<evidence type="ECO:0000313" key="9">
    <source>
        <dbReference type="WBParaSite" id="ASIM_0001676901-mRNA-1"/>
    </source>
</evidence>
<dbReference type="InterPro" id="IPR013083">
    <property type="entry name" value="Znf_RING/FYVE/PHD"/>
</dbReference>
<feature type="region of interest" description="Disordered" evidence="5">
    <location>
        <begin position="279"/>
        <end position="304"/>
    </location>
</feature>
<feature type="domain" description="RING-type" evidence="6">
    <location>
        <begin position="316"/>
        <end position="351"/>
    </location>
</feature>
<dbReference type="SUPFAM" id="SSF57850">
    <property type="entry name" value="RING/U-box"/>
    <property type="match status" value="1"/>
</dbReference>
<protein>
    <submittedName>
        <fullName evidence="9">E3 ubiquitin-protein ligase LRSAM1 (inferred by orthology to a human protein)</fullName>
    </submittedName>
</protein>
<dbReference type="PROSITE" id="PS50089">
    <property type="entry name" value="ZF_RING_2"/>
    <property type="match status" value="1"/>
</dbReference>
<evidence type="ECO:0000256" key="5">
    <source>
        <dbReference type="SAM" id="MobiDB-lite"/>
    </source>
</evidence>
<dbReference type="OrthoDB" id="66726at2759"/>
<dbReference type="GO" id="GO:0030308">
    <property type="term" value="P:negative regulation of cell growth"/>
    <property type="evidence" value="ECO:0007669"/>
    <property type="project" value="TreeGrafter"/>
</dbReference>
<gene>
    <name evidence="7" type="ORF">ASIM_LOCUS16176</name>
</gene>
<dbReference type="PANTHER" id="PTHR15379">
    <property type="entry name" value="CELL GROWTH REGULATOR WITH RING FINGER DOMAIN PROTEIN 1"/>
    <property type="match status" value="1"/>
</dbReference>
<dbReference type="Proteomes" id="UP000267096">
    <property type="component" value="Unassembled WGS sequence"/>
</dbReference>
<dbReference type="SMART" id="SM00184">
    <property type="entry name" value="RING"/>
    <property type="match status" value="1"/>
</dbReference>
<organism evidence="9">
    <name type="scientific">Anisakis simplex</name>
    <name type="common">Herring worm</name>
    <dbReference type="NCBI Taxonomy" id="6269"/>
    <lineage>
        <taxon>Eukaryota</taxon>
        <taxon>Metazoa</taxon>
        <taxon>Ecdysozoa</taxon>
        <taxon>Nematoda</taxon>
        <taxon>Chromadorea</taxon>
        <taxon>Rhabditida</taxon>
        <taxon>Spirurina</taxon>
        <taxon>Ascaridomorpha</taxon>
        <taxon>Ascaridoidea</taxon>
        <taxon>Anisakidae</taxon>
        <taxon>Anisakis</taxon>
        <taxon>Anisakis simplex complex</taxon>
    </lineage>
</organism>
<dbReference type="AlphaFoldDB" id="A0A0M3K728"/>
<accession>A0A0M3K728</accession>
<evidence type="ECO:0000256" key="1">
    <source>
        <dbReference type="ARBA" id="ARBA00022723"/>
    </source>
</evidence>
<evidence type="ECO:0000256" key="4">
    <source>
        <dbReference type="PROSITE-ProRule" id="PRU00175"/>
    </source>
</evidence>
<keyword evidence="2 4" id="KW-0863">Zinc-finger</keyword>
<dbReference type="EMBL" id="UYRR01032872">
    <property type="protein sequence ID" value="VDK57049.1"/>
    <property type="molecule type" value="Genomic_DNA"/>
</dbReference>
<dbReference type="InterPro" id="IPR001841">
    <property type="entry name" value="Znf_RING"/>
</dbReference>
<keyword evidence="8" id="KW-1185">Reference proteome</keyword>
<evidence type="ECO:0000256" key="2">
    <source>
        <dbReference type="ARBA" id="ARBA00022771"/>
    </source>
</evidence>
<dbReference type="InterPro" id="IPR042496">
    <property type="entry name" value="CGRF1"/>
</dbReference>
<feature type="compositionally biased region" description="Polar residues" evidence="5">
    <location>
        <begin position="288"/>
        <end position="304"/>
    </location>
</feature>
<evidence type="ECO:0000313" key="7">
    <source>
        <dbReference type="EMBL" id="VDK57049.1"/>
    </source>
</evidence>
<evidence type="ECO:0000259" key="6">
    <source>
        <dbReference type="PROSITE" id="PS50089"/>
    </source>
</evidence>
<dbReference type="GO" id="GO:0008270">
    <property type="term" value="F:zinc ion binding"/>
    <property type="evidence" value="ECO:0007669"/>
    <property type="project" value="UniProtKB-KW"/>
</dbReference>
<dbReference type="WBParaSite" id="ASIM_0001676901-mRNA-1">
    <property type="protein sequence ID" value="ASIM_0001676901-mRNA-1"/>
    <property type="gene ID" value="ASIM_0001676901"/>
</dbReference>
<evidence type="ECO:0000256" key="3">
    <source>
        <dbReference type="ARBA" id="ARBA00022833"/>
    </source>
</evidence>
<keyword evidence="1" id="KW-0479">Metal-binding</keyword>
<dbReference type="PANTHER" id="PTHR15379:SF2">
    <property type="entry name" value="CELL GROWTH REGULATOR WITH RING FINGER DOMAIN PROTEIN 1"/>
    <property type="match status" value="1"/>
</dbReference>
<name>A0A0M3K728_ANISI</name>
<dbReference type="Pfam" id="PF13920">
    <property type="entry name" value="zf-C3HC4_3"/>
    <property type="match status" value="1"/>
</dbReference>
<evidence type="ECO:0000313" key="8">
    <source>
        <dbReference type="Proteomes" id="UP000267096"/>
    </source>
</evidence>
<keyword evidence="3" id="KW-0862">Zinc</keyword>
<dbReference type="Gene3D" id="3.30.40.10">
    <property type="entry name" value="Zinc/RING finger domain, C3HC4 (zinc finger)"/>
    <property type="match status" value="1"/>
</dbReference>
<proteinExistence type="predicted"/>
<reference evidence="9" key="1">
    <citation type="submission" date="2017-02" db="UniProtKB">
        <authorList>
            <consortium name="WormBaseParasite"/>
        </authorList>
    </citation>
    <scope>IDENTIFICATION</scope>
</reference>
<reference evidence="7 8" key="2">
    <citation type="submission" date="2018-11" db="EMBL/GenBank/DDBJ databases">
        <authorList>
            <consortium name="Pathogen Informatics"/>
        </authorList>
    </citation>
    <scope>NUCLEOTIDE SEQUENCE [LARGE SCALE GENOMIC DNA]</scope>
</reference>
<dbReference type="FunFam" id="1.10.1170.10:FF:000002">
    <property type="entry name" value="Baculoviral IAP repeat containing 7"/>
    <property type="match status" value="1"/>
</dbReference>
<sequence>MTNSPLSTTSNEQSISCDNDATDHCESQLVTTSKNSSDDCQYNNNNNELIVTDKHFNGYDQDGDVLTIDMERLNCERQMKMEQLMKEQEELDVLVEKVFAKHARDRMNMADTIKQMESHAESIIDNALNVLLRSSSNSTTAHDLDQEELDAVLRQRRIDLQNEREQWLKTTEQEDKLLSECVSNEAEERRRKSMNEIAKKMAEVDLLVLSKSGKEREKYDVICSEIMNDHNILEDFVVSMRERADERSVMLQSQIDLIERALLDISLIEMNRRNEKVDTNAVKEECSSETNTATTSQPTPSSGHRSIIRAHYEEECVVCMSNSVKLLISPCGHVCLCEECATSLDDCPMCRTRITNRILLSGTN</sequence>